<dbReference type="InterPro" id="IPR013088">
    <property type="entry name" value="Znf_NHR/GATA"/>
</dbReference>
<gene>
    <name evidence="4" type="ORF">BDQ12DRAFT_61718</name>
</gene>
<dbReference type="SMART" id="SM00401">
    <property type="entry name" value="ZnF_GATA"/>
    <property type="match status" value="1"/>
</dbReference>
<evidence type="ECO:0000259" key="3">
    <source>
        <dbReference type="PROSITE" id="PS50114"/>
    </source>
</evidence>
<feature type="compositionally biased region" description="Low complexity" evidence="2">
    <location>
        <begin position="33"/>
        <end position="59"/>
    </location>
</feature>
<dbReference type="SUPFAM" id="SSF57716">
    <property type="entry name" value="Glucocorticoid receptor-like (DNA-binding domain)"/>
    <property type="match status" value="1"/>
</dbReference>
<protein>
    <recommendedName>
        <fullName evidence="3">GATA-type domain-containing protein</fullName>
    </recommendedName>
</protein>
<keyword evidence="1" id="KW-0479">Metal-binding</keyword>
<evidence type="ECO:0000256" key="2">
    <source>
        <dbReference type="SAM" id="MobiDB-lite"/>
    </source>
</evidence>
<dbReference type="Pfam" id="PF00320">
    <property type="entry name" value="GATA"/>
    <property type="match status" value="1"/>
</dbReference>
<evidence type="ECO:0000256" key="1">
    <source>
        <dbReference type="PROSITE-ProRule" id="PRU00094"/>
    </source>
</evidence>
<dbReference type="InterPro" id="IPR000679">
    <property type="entry name" value="Znf_GATA"/>
</dbReference>
<dbReference type="GO" id="GO:0043565">
    <property type="term" value="F:sequence-specific DNA binding"/>
    <property type="evidence" value="ECO:0007669"/>
    <property type="project" value="InterPro"/>
</dbReference>
<accession>A0A5C3M2I0</accession>
<dbReference type="CDD" id="cd00202">
    <property type="entry name" value="ZnF_GATA"/>
    <property type="match status" value="1"/>
</dbReference>
<keyword evidence="1" id="KW-0863">Zinc-finger</keyword>
<proteinExistence type="predicted"/>
<dbReference type="Gene3D" id="3.30.50.10">
    <property type="entry name" value="Erythroid Transcription Factor GATA-1, subunit A"/>
    <property type="match status" value="1"/>
</dbReference>
<dbReference type="STRING" id="68775.A0A5C3M2I0"/>
<dbReference type="GO" id="GO:0006355">
    <property type="term" value="P:regulation of DNA-templated transcription"/>
    <property type="evidence" value="ECO:0007669"/>
    <property type="project" value="InterPro"/>
</dbReference>
<evidence type="ECO:0000313" key="5">
    <source>
        <dbReference type="Proteomes" id="UP000308652"/>
    </source>
</evidence>
<reference evidence="4 5" key="1">
    <citation type="journal article" date="2019" name="Nat. Ecol. Evol.">
        <title>Megaphylogeny resolves global patterns of mushroom evolution.</title>
        <authorList>
            <person name="Varga T."/>
            <person name="Krizsan K."/>
            <person name="Foldi C."/>
            <person name="Dima B."/>
            <person name="Sanchez-Garcia M."/>
            <person name="Sanchez-Ramirez S."/>
            <person name="Szollosi G.J."/>
            <person name="Szarkandi J.G."/>
            <person name="Papp V."/>
            <person name="Albert L."/>
            <person name="Andreopoulos W."/>
            <person name="Angelini C."/>
            <person name="Antonin V."/>
            <person name="Barry K.W."/>
            <person name="Bougher N.L."/>
            <person name="Buchanan P."/>
            <person name="Buyck B."/>
            <person name="Bense V."/>
            <person name="Catcheside P."/>
            <person name="Chovatia M."/>
            <person name="Cooper J."/>
            <person name="Damon W."/>
            <person name="Desjardin D."/>
            <person name="Finy P."/>
            <person name="Geml J."/>
            <person name="Haridas S."/>
            <person name="Hughes K."/>
            <person name="Justo A."/>
            <person name="Karasinski D."/>
            <person name="Kautmanova I."/>
            <person name="Kiss B."/>
            <person name="Kocsube S."/>
            <person name="Kotiranta H."/>
            <person name="LaButti K.M."/>
            <person name="Lechner B.E."/>
            <person name="Liimatainen K."/>
            <person name="Lipzen A."/>
            <person name="Lukacs Z."/>
            <person name="Mihaltcheva S."/>
            <person name="Morgado L.N."/>
            <person name="Niskanen T."/>
            <person name="Noordeloos M.E."/>
            <person name="Ohm R.A."/>
            <person name="Ortiz-Santana B."/>
            <person name="Ovrebo C."/>
            <person name="Racz N."/>
            <person name="Riley R."/>
            <person name="Savchenko A."/>
            <person name="Shiryaev A."/>
            <person name="Soop K."/>
            <person name="Spirin V."/>
            <person name="Szebenyi C."/>
            <person name="Tomsovsky M."/>
            <person name="Tulloss R.E."/>
            <person name="Uehling J."/>
            <person name="Grigoriev I.V."/>
            <person name="Vagvolgyi C."/>
            <person name="Papp T."/>
            <person name="Martin F.M."/>
            <person name="Miettinen O."/>
            <person name="Hibbett D.S."/>
            <person name="Nagy L.G."/>
        </authorList>
    </citation>
    <scope>NUCLEOTIDE SEQUENCE [LARGE SCALE GENOMIC DNA]</scope>
    <source>
        <strain evidence="4 5">CBS 166.37</strain>
    </source>
</reference>
<evidence type="ECO:0000313" key="4">
    <source>
        <dbReference type="EMBL" id="TFK39584.1"/>
    </source>
</evidence>
<sequence length="240" mass="25881">MPAVVLESPSAINIHTSPLALGGAHMQFNAPSAPNGVDQPQQQQPNGNATANGNANANPNGEEFSFTSGVISPARTPCVNCNTLETPLWRRDPDGNPICNACGEYTVPFELSVIFFVHLYLGELATRGGRVSCSLLLLIVLGGWLHAGVGRCWLSPSFQPCRSTSSFASLGSPSRRLAPSCVSPSFHYIMASKHVLGLSQNHNLRDGTCWDCGLPPRRVFREAFALDPLQLRGRRDPFDL</sequence>
<dbReference type="GO" id="GO:0008270">
    <property type="term" value="F:zinc ion binding"/>
    <property type="evidence" value="ECO:0007669"/>
    <property type="project" value="UniProtKB-KW"/>
</dbReference>
<name>A0A5C3M2I0_9AGAR</name>
<dbReference type="PROSITE" id="PS00344">
    <property type="entry name" value="GATA_ZN_FINGER_1"/>
    <property type="match status" value="1"/>
</dbReference>
<feature type="region of interest" description="Disordered" evidence="2">
    <location>
        <begin position="25"/>
        <end position="59"/>
    </location>
</feature>
<dbReference type="PRINTS" id="PR00619">
    <property type="entry name" value="GATAZNFINGER"/>
</dbReference>
<dbReference type="AlphaFoldDB" id="A0A5C3M2I0"/>
<dbReference type="PROSITE" id="PS50114">
    <property type="entry name" value="GATA_ZN_FINGER_2"/>
    <property type="match status" value="1"/>
</dbReference>
<keyword evidence="1" id="KW-0862">Zinc</keyword>
<keyword evidence="5" id="KW-1185">Reference proteome</keyword>
<feature type="domain" description="GATA-type" evidence="3">
    <location>
        <begin position="72"/>
        <end position="105"/>
    </location>
</feature>
<dbReference type="EMBL" id="ML213599">
    <property type="protein sequence ID" value="TFK39584.1"/>
    <property type="molecule type" value="Genomic_DNA"/>
</dbReference>
<organism evidence="4 5">
    <name type="scientific">Crucibulum laeve</name>
    <dbReference type="NCBI Taxonomy" id="68775"/>
    <lineage>
        <taxon>Eukaryota</taxon>
        <taxon>Fungi</taxon>
        <taxon>Dikarya</taxon>
        <taxon>Basidiomycota</taxon>
        <taxon>Agaricomycotina</taxon>
        <taxon>Agaricomycetes</taxon>
        <taxon>Agaricomycetidae</taxon>
        <taxon>Agaricales</taxon>
        <taxon>Agaricineae</taxon>
        <taxon>Nidulariaceae</taxon>
        <taxon>Crucibulum</taxon>
    </lineage>
</organism>
<dbReference type="OrthoDB" id="515401at2759"/>
<dbReference type="Proteomes" id="UP000308652">
    <property type="component" value="Unassembled WGS sequence"/>
</dbReference>